<reference evidence="2 3" key="1">
    <citation type="submission" date="2015-08" db="EMBL/GenBank/DDBJ databases">
        <title>Genomes of Isolates from Cabo Rojo, PR.</title>
        <authorList>
            <person name="Sanchez-Nieves R.L."/>
            <person name="Montalvo-Rodriguez R."/>
        </authorList>
    </citation>
    <scope>NUCLEOTIDE SEQUENCE [LARGE SCALE GENOMIC DNA]</scope>
    <source>
        <strain evidence="2 3">SL3</strain>
    </source>
</reference>
<dbReference type="Proteomes" id="UP000037729">
    <property type="component" value="Unassembled WGS sequence"/>
</dbReference>
<dbReference type="PATRIC" id="fig|1705562.3.peg.1625"/>
<evidence type="ECO:0000256" key="1">
    <source>
        <dbReference type="SAM" id="Coils"/>
    </source>
</evidence>
<dbReference type="Pfam" id="PF23432">
    <property type="entry name" value="DUF7118"/>
    <property type="match status" value="1"/>
</dbReference>
<evidence type="ECO:0000313" key="2">
    <source>
        <dbReference type="EMBL" id="KOX94907.1"/>
    </source>
</evidence>
<comment type="caution">
    <text evidence="2">The sequence shown here is derived from an EMBL/GenBank/DDBJ whole genome shotgun (WGS) entry which is preliminary data.</text>
</comment>
<proteinExistence type="predicted"/>
<keyword evidence="1" id="KW-0175">Coiled coil</keyword>
<gene>
    <name evidence="2" type="ORF">AMS69_03345</name>
</gene>
<dbReference type="InterPro" id="IPR055542">
    <property type="entry name" value="DUF7118"/>
</dbReference>
<dbReference type="AlphaFoldDB" id="A0A0M9AM92"/>
<dbReference type="STRING" id="1705562.AMS69_03345"/>
<evidence type="ECO:0000313" key="3">
    <source>
        <dbReference type="Proteomes" id="UP000037729"/>
    </source>
</evidence>
<dbReference type="RefSeq" id="WP_053966671.1">
    <property type="nucleotide sequence ID" value="NZ_LIUF01000001.1"/>
</dbReference>
<organism evidence="2 3">
    <name type="scientific">Haloarcula rubripromontorii</name>
    <dbReference type="NCBI Taxonomy" id="1705562"/>
    <lineage>
        <taxon>Archaea</taxon>
        <taxon>Methanobacteriati</taxon>
        <taxon>Methanobacteriota</taxon>
        <taxon>Stenosarchaea group</taxon>
        <taxon>Halobacteria</taxon>
        <taxon>Halobacteriales</taxon>
        <taxon>Haloarculaceae</taxon>
        <taxon>Haloarcula</taxon>
    </lineage>
</organism>
<dbReference type="OrthoDB" id="204360at2157"/>
<protein>
    <submittedName>
        <fullName evidence="2">Uncharacterized protein</fullName>
    </submittedName>
</protein>
<sequence length="383" mass="43182">MARSDTETEITAGTPDVVERLEQAAEAYHRAQERVEAVGADALRDCRDIHNELWNLLESYDGRATGGGDFEAFMEFQGRVGTLTDDLPEDLPERDTFEEIDDFLQQRRLTEGDFEQAREMLSPIGDLVGRLDELDDAREQYKKARTEANRRRGELGDRIDELERLQRLGDADLDAPVEHLRDPIERYNDAVTEAFTEFRRNTAARDALAVIEQADAYPLVEFQSPPAELLTYVREHDAGTEPIPKLLEYAGYSASKLDHYVDDAAALRSAVATRQTYLRRLDAEPVRVDWPPPSAAALPWYCREYRSVVARFADEPVVAALREVRGLAERDDYGRLRESAVARAELTESERERLASGAVEQELSAAREASAAIEDALDTYSSL</sequence>
<dbReference type="EMBL" id="LIUF01000001">
    <property type="protein sequence ID" value="KOX94907.1"/>
    <property type="molecule type" value="Genomic_DNA"/>
</dbReference>
<keyword evidence="3" id="KW-1185">Reference proteome</keyword>
<accession>A0A0M9AM92</accession>
<name>A0A0M9AM92_9EURY</name>
<feature type="coiled-coil region" evidence="1">
    <location>
        <begin position="127"/>
        <end position="165"/>
    </location>
</feature>